<name>A0ACC0I9G8_9ERIC</name>
<proteinExistence type="predicted"/>
<evidence type="ECO:0000313" key="2">
    <source>
        <dbReference type="Proteomes" id="UP001060215"/>
    </source>
</evidence>
<protein>
    <submittedName>
        <fullName evidence="1">UDP-glycosyltransferase 89A2</fullName>
    </submittedName>
</protein>
<dbReference type="EMBL" id="CM045763">
    <property type="protein sequence ID" value="KAI8022334.1"/>
    <property type="molecule type" value="Genomic_DNA"/>
</dbReference>
<keyword evidence="2" id="KW-1185">Reference proteome</keyword>
<comment type="caution">
    <text evidence="1">The sequence shown here is derived from an EMBL/GenBank/DDBJ whole genome shotgun (WGS) entry which is preliminary data.</text>
</comment>
<gene>
    <name evidence="1" type="ORF">LOK49_LG03G00547</name>
</gene>
<evidence type="ECO:0000313" key="1">
    <source>
        <dbReference type="EMBL" id="KAI8022334.1"/>
    </source>
</evidence>
<sequence length="77" mass="8185">MGRVNRDKDSSEGVLAWLDGYPNGSVLYVCFGSQKLLKRVQMEALALGLERSEGADAVPDSAELAQTIAKSLSGNTV</sequence>
<accession>A0ACC0I9G8</accession>
<organism evidence="1 2">
    <name type="scientific">Camellia lanceoleosa</name>
    <dbReference type="NCBI Taxonomy" id="1840588"/>
    <lineage>
        <taxon>Eukaryota</taxon>
        <taxon>Viridiplantae</taxon>
        <taxon>Streptophyta</taxon>
        <taxon>Embryophyta</taxon>
        <taxon>Tracheophyta</taxon>
        <taxon>Spermatophyta</taxon>
        <taxon>Magnoliopsida</taxon>
        <taxon>eudicotyledons</taxon>
        <taxon>Gunneridae</taxon>
        <taxon>Pentapetalae</taxon>
        <taxon>asterids</taxon>
        <taxon>Ericales</taxon>
        <taxon>Theaceae</taxon>
        <taxon>Camellia</taxon>
    </lineage>
</organism>
<reference evidence="1 2" key="1">
    <citation type="journal article" date="2022" name="Plant J.">
        <title>Chromosome-level genome of Camellia lanceoleosa provides a valuable resource for understanding genome evolution and self-incompatibility.</title>
        <authorList>
            <person name="Gong W."/>
            <person name="Xiao S."/>
            <person name="Wang L."/>
            <person name="Liao Z."/>
            <person name="Chang Y."/>
            <person name="Mo W."/>
            <person name="Hu G."/>
            <person name="Li W."/>
            <person name="Zhao G."/>
            <person name="Zhu H."/>
            <person name="Hu X."/>
            <person name="Ji K."/>
            <person name="Xiang X."/>
            <person name="Song Q."/>
            <person name="Yuan D."/>
            <person name="Jin S."/>
            <person name="Zhang L."/>
        </authorList>
    </citation>
    <scope>NUCLEOTIDE SEQUENCE [LARGE SCALE GENOMIC DNA]</scope>
    <source>
        <strain evidence="1">SQ_2022a</strain>
    </source>
</reference>
<dbReference type="Proteomes" id="UP001060215">
    <property type="component" value="Chromosome 6"/>
</dbReference>